<evidence type="ECO:0000313" key="7">
    <source>
        <dbReference type="EMBL" id="MFD2671021.1"/>
    </source>
</evidence>
<evidence type="ECO:0000256" key="3">
    <source>
        <dbReference type="ARBA" id="ARBA00023159"/>
    </source>
</evidence>
<organism evidence="7 8">
    <name type="scientific">Marinicrinis sediminis</name>
    <dbReference type="NCBI Taxonomy" id="1652465"/>
    <lineage>
        <taxon>Bacteria</taxon>
        <taxon>Bacillati</taxon>
        <taxon>Bacillota</taxon>
        <taxon>Bacilli</taxon>
        <taxon>Bacillales</taxon>
        <taxon>Paenibacillaceae</taxon>
    </lineage>
</organism>
<dbReference type="Proteomes" id="UP001597497">
    <property type="component" value="Unassembled WGS sequence"/>
</dbReference>
<dbReference type="InterPro" id="IPR050397">
    <property type="entry name" value="Env_Response_Regulators"/>
</dbReference>
<dbReference type="InterPro" id="IPR018335">
    <property type="entry name" value="Tscrpt_reg_HTH_Crp-type_CS"/>
</dbReference>
<dbReference type="SMART" id="SM00100">
    <property type="entry name" value="cNMP"/>
    <property type="match status" value="1"/>
</dbReference>
<evidence type="ECO:0000259" key="6">
    <source>
        <dbReference type="PROSITE" id="PS51063"/>
    </source>
</evidence>
<dbReference type="Gene3D" id="1.10.10.10">
    <property type="entry name" value="Winged helix-like DNA-binding domain superfamily/Winged helix DNA-binding domain"/>
    <property type="match status" value="1"/>
</dbReference>
<dbReference type="SMART" id="SM00419">
    <property type="entry name" value="HTH_CRP"/>
    <property type="match status" value="1"/>
</dbReference>
<feature type="domain" description="HTH crp-type" evidence="6">
    <location>
        <begin position="147"/>
        <end position="220"/>
    </location>
</feature>
<keyword evidence="2" id="KW-0238">DNA-binding</keyword>
<keyword evidence="8" id="KW-1185">Reference proteome</keyword>
<accession>A0ABW5R8D1</accession>
<evidence type="ECO:0000256" key="2">
    <source>
        <dbReference type="ARBA" id="ARBA00023125"/>
    </source>
</evidence>
<dbReference type="PROSITE" id="PS51063">
    <property type="entry name" value="HTH_CRP_2"/>
    <property type="match status" value="1"/>
</dbReference>
<keyword evidence="3" id="KW-0010">Activator</keyword>
<dbReference type="Gene3D" id="2.60.120.10">
    <property type="entry name" value="Jelly Rolls"/>
    <property type="match status" value="1"/>
</dbReference>
<proteinExistence type="predicted"/>
<dbReference type="RefSeq" id="WP_379928438.1">
    <property type="nucleotide sequence ID" value="NZ_JBHUMM010000007.1"/>
</dbReference>
<dbReference type="EMBL" id="JBHUMM010000007">
    <property type="protein sequence ID" value="MFD2671021.1"/>
    <property type="molecule type" value="Genomic_DNA"/>
</dbReference>
<dbReference type="PANTHER" id="PTHR24567">
    <property type="entry name" value="CRP FAMILY TRANSCRIPTIONAL REGULATORY PROTEIN"/>
    <property type="match status" value="1"/>
</dbReference>
<dbReference type="PROSITE" id="PS50042">
    <property type="entry name" value="CNMP_BINDING_3"/>
    <property type="match status" value="1"/>
</dbReference>
<evidence type="ECO:0000259" key="5">
    <source>
        <dbReference type="PROSITE" id="PS50042"/>
    </source>
</evidence>
<name>A0ABW5R8D1_9BACL</name>
<comment type="caution">
    <text evidence="7">The sequence shown here is derived from an EMBL/GenBank/DDBJ whole genome shotgun (WGS) entry which is preliminary data.</text>
</comment>
<dbReference type="Pfam" id="PF13545">
    <property type="entry name" value="HTH_Crp_2"/>
    <property type="match status" value="1"/>
</dbReference>
<dbReference type="SUPFAM" id="SSF51206">
    <property type="entry name" value="cAMP-binding domain-like"/>
    <property type="match status" value="1"/>
</dbReference>
<dbReference type="PROSITE" id="PS00042">
    <property type="entry name" value="HTH_CRP_1"/>
    <property type="match status" value="1"/>
</dbReference>
<dbReference type="InterPro" id="IPR036388">
    <property type="entry name" value="WH-like_DNA-bd_sf"/>
</dbReference>
<gene>
    <name evidence="7" type="ORF">ACFSUC_05290</name>
</gene>
<protein>
    <submittedName>
        <fullName evidence="7">Crp/Fnr family transcriptional regulator</fullName>
    </submittedName>
</protein>
<keyword evidence="4" id="KW-0804">Transcription</keyword>
<evidence type="ECO:0000313" key="8">
    <source>
        <dbReference type="Proteomes" id="UP001597497"/>
    </source>
</evidence>
<evidence type="ECO:0000256" key="1">
    <source>
        <dbReference type="ARBA" id="ARBA00023015"/>
    </source>
</evidence>
<dbReference type="InterPro" id="IPR018490">
    <property type="entry name" value="cNMP-bd_dom_sf"/>
</dbReference>
<dbReference type="InterPro" id="IPR036390">
    <property type="entry name" value="WH_DNA-bd_sf"/>
</dbReference>
<keyword evidence="1" id="KW-0805">Transcription regulation</keyword>
<dbReference type="SUPFAM" id="SSF46785">
    <property type="entry name" value="Winged helix' DNA-binding domain"/>
    <property type="match status" value="1"/>
</dbReference>
<feature type="domain" description="Cyclic nucleotide-binding" evidence="5">
    <location>
        <begin position="13"/>
        <end position="116"/>
    </location>
</feature>
<sequence>MAMHMKSTTNIHNTRFFTEANLERMKDIMYDHHIDQGTYLYREGDAAKKLYFIQEGRVKLTKTTPEGKEFILHMFHSGDLLGQMDPNESSTHQFNAVAVESCKVGMIQLRDLEVLLWQFGDLAVEFMKWMGTTQRITETKFRDLILFGKPGALCSTLIRLVHTYGEDTPEGKRITRKLTHTDLAEMIGATRESVNRMINDLKQKDVLHMESGCIVVKDMDYLKDICHCENCPLDICRI</sequence>
<reference evidence="8" key="1">
    <citation type="journal article" date="2019" name="Int. J. Syst. Evol. Microbiol.">
        <title>The Global Catalogue of Microorganisms (GCM) 10K type strain sequencing project: providing services to taxonomists for standard genome sequencing and annotation.</title>
        <authorList>
            <consortium name="The Broad Institute Genomics Platform"/>
            <consortium name="The Broad Institute Genome Sequencing Center for Infectious Disease"/>
            <person name="Wu L."/>
            <person name="Ma J."/>
        </authorList>
    </citation>
    <scope>NUCLEOTIDE SEQUENCE [LARGE SCALE GENOMIC DNA]</scope>
    <source>
        <strain evidence="8">KCTC 33676</strain>
    </source>
</reference>
<dbReference type="InterPro" id="IPR000595">
    <property type="entry name" value="cNMP-bd_dom"/>
</dbReference>
<evidence type="ECO:0000256" key="4">
    <source>
        <dbReference type="ARBA" id="ARBA00023163"/>
    </source>
</evidence>
<dbReference type="InterPro" id="IPR012318">
    <property type="entry name" value="HTH_CRP"/>
</dbReference>
<dbReference type="CDD" id="cd00038">
    <property type="entry name" value="CAP_ED"/>
    <property type="match status" value="1"/>
</dbReference>
<dbReference type="PANTHER" id="PTHR24567:SF74">
    <property type="entry name" value="HTH-TYPE TRANSCRIPTIONAL REGULATOR ARCR"/>
    <property type="match status" value="1"/>
</dbReference>
<dbReference type="Pfam" id="PF00027">
    <property type="entry name" value="cNMP_binding"/>
    <property type="match status" value="1"/>
</dbReference>
<dbReference type="InterPro" id="IPR014710">
    <property type="entry name" value="RmlC-like_jellyroll"/>
</dbReference>